<dbReference type="GO" id="GO:0005576">
    <property type="term" value="C:extracellular region"/>
    <property type="evidence" value="ECO:0007669"/>
    <property type="project" value="UniProtKB-SubCell"/>
</dbReference>
<evidence type="ECO:0000313" key="5">
    <source>
        <dbReference type="Proteomes" id="UP000315295"/>
    </source>
</evidence>
<dbReference type="Gene3D" id="3.50.30.30">
    <property type="match status" value="1"/>
</dbReference>
<comment type="similarity">
    <text evidence="2">Belongs to the peptidase S8 family.</text>
</comment>
<name>A0A540NK33_MALBA</name>
<accession>A0A540NK33</accession>
<dbReference type="AlphaFoldDB" id="A0A540NK33"/>
<dbReference type="EMBL" id="VIEB01000030">
    <property type="protein sequence ID" value="TQE11375.1"/>
    <property type="molecule type" value="Genomic_DNA"/>
</dbReference>
<dbReference type="STRING" id="106549.A0A540NK33"/>
<gene>
    <name evidence="4" type="ORF">C1H46_002938</name>
</gene>
<comment type="caution">
    <text evidence="4">The sequence shown here is derived from an EMBL/GenBank/DDBJ whole genome shotgun (WGS) entry which is preliminary data.</text>
</comment>
<evidence type="ECO:0000256" key="3">
    <source>
        <dbReference type="ARBA" id="ARBA00022729"/>
    </source>
</evidence>
<reference evidence="4 5" key="1">
    <citation type="journal article" date="2019" name="G3 (Bethesda)">
        <title>Sequencing of a Wild Apple (Malus baccata) Genome Unravels the Differences Between Cultivated and Wild Apple Species Regarding Disease Resistance and Cold Tolerance.</title>
        <authorList>
            <person name="Chen X."/>
        </authorList>
    </citation>
    <scope>NUCLEOTIDE SEQUENCE [LARGE SCALE GENOMIC DNA]</scope>
    <source>
        <strain evidence="5">cv. Shandingzi</strain>
        <tissue evidence="4">Leaves</tissue>
    </source>
</reference>
<evidence type="ECO:0000256" key="1">
    <source>
        <dbReference type="ARBA" id="ARBA00004613"/>
    </source>
</evidence>
<sequence>MLCLFPISFCKENTLNNATLIKGKIVVCAFETFTDNREGRSVVVNKGGGVGMILVDPFLEDVGFQFFIPGTLFGQEEAHELQAFMMTENSANQTCTRNGSVLIHGAKYHNPRHYHKPDITGPGVNVLAAWSLVAIAATAERSVNYITKFPAPRCLARMYLHLHQFLNYTNRPEVQQP</sequence>
<evidence type="ECO:0000313" key="4">
    <source>
        <dbReference type="EMBL" id="TQE11375.1"/>
    </source>
</evidence>
<dbReference type="PANTHER" id="PTHR10795">
    <property type="entry name" value="PROPROTEIN CONVERTASE SUBTILISIN/KEXIN"/>
    <property type="match status" value="1"/>
</dbReference>
<comment type="subcellular location">
    <subcellularLocation>
        <location evidence="1">Secreted</location>
    </subcellularLocation>
</comment>
<organism evidence="4 5">
    <name type="scientific">Malus baccata</name>
    <name type="common">Siberian crab apple</name>
    <name type="synonym">Pyrus baccata</name>
    <dbReference type="NCBI Taxonomy" id="106549"/>
    <lineage>
        <taxon>Eukaryota</taxon>
        <taxon>Viridiplantae</taxon>
        <taxon>Streptophyta</taxon>
        <taxon>Embryophyta</taxon>
        <taxon>Tracheophyta</taxon>
        <taxon>Spermatophyta</taxon>
        <taxon>Magnoliopsida</taxon>
        <taxon>eudicotyledons</taxon>
        <taxon>Gunneridae</taxon>
        <taxon>Pentapetalae</taxon>
        <taxon>rosids</taxon>
        <taxon>fabids</taxon>
        <taxon>Rosales</taxon>
        <taxon>Rosaceae</taxon>
        <taxon>Amygdaloideae</taxon>
        <taxon>Maleae</taxon>
        <taxon>Malus</taxon>
    </lineage>
</organism>
<dbReference type="Proteomes" id="UP000315295">
    <property type="component" value="Unassembled WGS sequence"/>
</dbReference>
<proteinExistence type="inferred from homology"/>
<dbReference type="InterPro" id="IPR045051">
    <property type="entry name" value="SBT"/>
</dbReference>
<keyword evidence="5" id="KW-1185">Reference proteome</keyword>
<evidence type="ECO:0000256" key="2">
    <source>
        <dbReference type="ARBA" id="ARBA00011073"/>
    </source>
</evidence>
<keyword evidence="3" id="KW-0732">Signal</keyword>
<protein>
    <submittedName>
        <fullName evidence="4">Uncharacterized protein</fullName>
    </submittedName>
</protein>